<reference evidence="2 3" key="1">
    <citation type="submission" date="2018-10" db="EMBL/GenBank/DDBJ databases">
        <title>Phylogenomics of Brevibacillus.</title>
        <authorList>
            <person name="Dunlap C."/>
        </authorList>
    </citation>
    <scope>NUCLEOTIDE SEQUENCE [LARGE SCALE GENOMIC DNA]</scope>
    <source>
        <strain evidence="2 3">JCM 15085</strain>
    </source>
</reference>
<dbReference type="CDD" id="cd24004">
    <property type="entry name" value="ASKHA_NBD_PilM-like"/>
    <property type="match status" value="1"/>
</dbReference>
<feature type="domain" description="SHS2" evidence="1">
    <location>
        <begin position="19"/>
        <end position="216"/>
    </location>
</feature>
<protein>
    <submittedName>
        <fullName evidence="2">Cell division protein FtsA</fullName>
    </submittedName>
</protein>
<evidence type="ECO:0000313" key="2">
    <source>
        <dbReference type="EMBL" id="RNB75663.1"/>
    </source>
</evidence>
<name>A0A3M8CJ88_9BACL</name>
<dbReference type="EMBL" id="RHHT01000045">
    <property type="protein sequence ID" value="RNB75663.1"/>
    <property type="molecule type" value="Genomic_DNA"/>
</dbReference>
<dbReference type="InterPro" id="IPR050696">
    <property type="entry name" value="FtsA/MreB"/>
</dbReference>
<accession>A0A3M8CJ88</accession>
<dbReference type="InterPro" id="IPR043129">
    <property type="entry name" value="ATPase_NBD"/>
</dbReference>
<dbReference type="InterPro" id="IPR003494">
    <property type="entry name" value="SHS2_FtsA"/>
</dbReference>
<keyword evidence="2" id="KW-0132">Cell division</keyword>
<sequence>MRSDLPLLEVEKTAQEELIFALDIGTRSVVGLIVEAVGEKYRVIDCVIREHDERSMLDGQIHDVMAVAKVIGQIKEELEQKNGPLHRVAVAAAGRSLRTKRVKMDMPLAKHAFITREDVVAMEFAAVQEAQAQLAQELNEQDVTRYYCVGYSVVNYHLDGELIGSLIDQRGDVASVDVIATFLPRVVVDSLITSLKRCDLDMQALTLEPIAAINVLIPVTMRRLNIALVDIGAGTSDVALTEEGAITAYGMVPVAGDEITDALMNAFLLDFPMAEEVKRALSVHESVSFTDILGLEQTLPVADVIAAIQPDIQQLAEKIAFKILELNGKAPQAVMLIGGGSLTPGLTDKVAHVLKMPAARVAVRGSDAIKQFIGDDHPSLNGPEFVTPVGIAVAARRHPLRYVTITVNDQTIRIFDLRKMTLGDGLLAAGLDIRRLYGRPGLAMSVTVNGRMRIIPGGHGTPPVIERNGEPAGLDTTLEDGDTIRAIAGTDGENAKVQIKDLLDRLDTLDILIYDQPLSLGPIARVNGEVQPLDTWLADRSEIEIRLPQTVGEALVEAGWELAPVEADVPSFQFTVNGHSYSLPARQEILLLNGKACSRADYLRQGDELVYRLEEVPIPAIRDVIPLEEWVQESITVHFNGEPVTIPVAQVTITMDGREARPEEPVANDAVILVKSTVGSTPVFSDVFRYVDFSLDQPDRETISGFVMLVNGEPATFQTELKTGDKLELFWD</sequence>
<dbReference type="SMART" id="SM00842">
    <property type="entry name" value="FtsA"/>
    <property type="match status" value="1"/>
</dbReference>
<evidence type="ECO:0000259" key="1">
    <source>
        <dbReference type="SMART" id="SM00842"/>
    </source>
</evidence>
<dbReference type="Proteomes" id="UP000281915">
    <property type="component" value="Unassembled WGS sequence"/>
</dbReference>
<dbReference type="RefSeq" id="WP_122914631.1">
    <property type="nucleotide sequence ID" value="NZ_RHHT01000045.1"/>
</dbReference>
<dbReference type="Pfam" id="PF14450">
    <property type="entry name" value="FtsA"/>
    <property type="match status" value="1"/>
</dbReference>
<dbReference type="Gene3D" id="3.30.420.40">
    <property type="match status" value="2"/>
</dbReference>
<keyword evidence="2" id="KW-0131">Cell cycle</keyword>
<gene>
    <name evidence="2" type="ORF">EDM58_18465</name>
</gene>
<dbReference type="PANTHER" id="PTHR32432">
    <property type="entry name" value="CELL DIVISION PROTEIN FTSA-RELATED"/>
    <property type="match status" value="1"/>
</dbReference>
<organism evidence="2 3">
    <name type="scientific">Brevibacillus panacihumi</name>
    <dbReference type="NCBI Taxonomy" id="497735"/>
    <lineage>
        <taxon>Bacteria</taxon>
        <taxon>Bacillati</taxon>
        <taxon>Bacillota</taxon>
        <taxon>Bacilli</taxon>
        <taxon>Bacillales</taxon>
        <taxon>Paenibacillaceae</taxon>
        <taxon>Brevibacillus</taxon>
    </lineage>
</organism>
<dbReference type="GO" id="GO:0051301">
    <property type="term" value="P:cell division"/>
    <property type="evidence" value="ECO:0007669"/>
    <property type="project" value="UniProtKB-KW"/>
</dbReference>
<dbReference type="AlphaFoldDB" id="A0A3M8CJ88"/>
<comment type="caution">
    <text evidence="2">The sequence shown here is derived from an EMBL/GenBank/DDBJ whole genome shotgun (WGS) entry which is preliminary data.</text>
</comment>
<evidence type="ECO:0000313" key="3">
    <source>
        <dbReference type="Proteomes" id="UP000281915"/>
    </source>
</evidence>
<dbReference type="SUPFAM" id="SSF53067">
    <property type="entry name" value="Actin-like ATPase domain"/>
    <property type="match status" value="2"/>
</dbReference>
<proteinExistence type="predicted"/>
<dbReference type="PANTHER" id="PTHR32432:SF3">
    <property type="entry name" value="ETHANOLAMINE UTILIZATION PROTEIN EUTJ"/>
    <property type="match status" value="1"/>
</dbReference>